<evidence type="ECO:0000256" key="5">
    <source>
        <dbReference type="ARBA" id="ARBA00022970"/>
    </source>
</evidence>
<keyword evidence="3" id="KW-1003">Cell membrane</keyword>
<evidence type="ECO:0000313" key="12">
    <source>
        <dbReference type="Proteomes" id="UP001223978"/>
    </source>
</evidence>
<dbReference type="PANTHER" id="PTHR43495:SF2">
    <property type="entry name" value="D-SERINE_D-ALANINE_GLYCINE TRANSPORTER"/>
    <property type="match status" value="1"/>
</dbReference>
<feature type="transmembrane region" description="Helical" evidence="9">
    <location>
        <begin position="229"/>
        <end position="248"/>
    </location>
</feature>
<dbReference type="Gene3D" id="1.20.1740.10">
    <property type="entry name" value="Amino acid/polyamine transporter I"/>
    <property type="match status" value="1"/>
</dbReference>
<dbReference type="Proteomes" id="UP001223978">
    <property type="component" value="Unassembled WGS sequence"/>
</dbReference>
<keyword evidence="7 9" id="KW-0472">Membrane</keyword>
<accession>A0ABT6SFJ1</accession>
<dbReference type="RefSeq" id="WP_282544897.1">
    <property type="nucleotide sequence ID" value="NZ_JASCIQ010000028.1"/>
</dbReference>
<reference evidence="11 12" key="1">
    <citation type="submission" date="2023-05" db="EMBL/GenBank/DDBJ databases">
        <title>Draft genome sequence of Streptomyces sp. B-S-A6 isolated from a cave soil in Thailand.</title>
        <authorList>
            <person name="Chamroensaksri N."/>
            <person name="Muangham S."/>
        </authorList>
    </citation>
    <scope>NUCLEOTIDE SEQUENCE [LARGE SCALE GENOMIC DNA]</scope>
    <source>
        <strain evidence="11 12">B-S-A6</strain>
    </source>
</reference>
<evidence type="ECO:0000256" key="6">
    <source>
        <dbReference type="ARBA" id="ARBA00022989"/>
    </source>
</evidence>
<feature type="transmembrane region" description="Helical" evidence="9">
    <location>
        <begin position="269"/>
        <end position="288"/>
    </location>
</feature>
<feature type="compositionally biased region" description="Low complexity" evidence="8">
    <location>
        <begin position="1"/>
        <end position="14"/>
    </location>
</feature>
<dbReference type="InterPro" id="IPR004841">
    <property type="entry name" value="AA-permease/SLC12A_dom"/>
</dbReference>
<feature type="transmembrane region" description="Helical" evidence="9">
    <location>
        <begin position="392"/>
        <end position="414"/>
    </location>
</feature>
<keyword evidence="12" id="KW-1185">Reference proteome</keyword>
<comment type="caution">
    <text evidence="11">The sequence shown here is derived from an EMBL/GenBank/DDBJ whole genome shotgun (WGS) entry which is preliminary data.</text>
</comment>
<gene>
    <name evidence="11" type="primary">cycA</name>
    <name evidence="11" type="synonym">dagA</name>
    <name evidence="11" type="ORF">QIS96_24535</name>
</gene>
<dbReference type="PROSITE" id="PS00218">
    <property type="entry name" value="AMINO_ACID_PERMEASE_1"/>
    <property type="match status" value="1"/>
</dbReference>
<feature type="transmembrane region" description="Helical" evidence="9">
    <location>
        <begin position="180"/>
        <end position="201"/>
    </location>
</feature>
<dbReference type="Pfam" id="PF00324">
    <property type="entry name" value="AA_permease"/>
    <property type="match status" value="1"/>
</dbReference>
<evidence type="ECO:0000256" key="1">
    <source>
        <dbReference type="ARBA" id="ARBA00004651"/>
    </source>
</evidence>
<feature type="compositionally biased region" description="Low complexity" evidence="8">
    <location>
        <begin position="24"/>
        <end position="33"/>
    </location>
</feature>
<dbReference type="EMBL" id="JASCIQ010000028">
    <property type="protein sequence ID" value="MDI3406968.1"/>
    <property type="molecule type" value="Genomic_DNA"/>
</dbReference>
<feature type="transmembrane region" description="Helical" evidence="9">
    <location>
        <begin position="111"/>
        <end position="144"/>
    </location>
</feature>
<keyword evidence="6 9" id="KW-1133">Transmembrane helix</keyword>
<evidence type="ECO:0000256" key="7">
    <source>
        <dbReference type="ARBA" id="ARBA00023136"/>
    </source>
</evidence>
<protein>
    <submittedName>
        <fullName evidence="11">D-serine/D-alanine/glycine transporter</fullName>
    </submittedName>
</protein>
<feature type="transmembrane region" description="Helical" evidence="9">
    <location>
        <begin position="364"/>
        <end position="386"/>
    </location>
</feature>
<evidence type="ECO:0000256" key="3">
    <source>
        <dbReference type="ARBA" id="ARBA00022475"/>
    </source>
</evidence>
<feature type="region of interest" description="Disordered" evidence="8">
    <location>
        <begin position="1"/>
        <end position="35"/>
    </location>
</feature>
<dbReference type="InterPro" id="IPR004840">
    <property type="entry name" value="Amino_acid_permease_CS"/>
</dbReference>
<dbReference type="PANTHER" id="PTHR43495">
    <property type="entry name" value="GABA PERMEASE"/>
    <property type="match status" value="1"/>
</dbReference>
<feature type="transmembrane region" description="Helical" evidence="9">
    <location>
        <begin position="150"/>
        <end position="168"/>
    </location>
</feature>
<keyword evidence="5" id="KW-0029">Amino-acid transport</keyword>
<organism evidence="11 12">
    <name type="scientific">Streptomyces cavernicola</name>
    <dbReference type="NCBI Taxonomy" id="3043613"/>
    <lineage>
        <taxon>Bacteria</taxon>
        <taxon>Bacillati</taxon>
        <taxon>Actinomycetota</taxon>
        <taxon>Actinomycetes</taxon>
        <taxon>Kitasatosporales</taxon>
        <taxon>Streptomycetaceae</taxon>
        <taxon>Streptomyces</taxon>
    </lineage>
</organism>
<comment type="subcellular location">
    <subcellularLocation>
        <location evidence="1">Cell membrane</location>
        <topology evidence="1">Multi-pass membrane protein</topology>
    </subcellularLocation>
</comment>
<dbReference type="NCBIfam" id="NF008272">
    <property type="entry name" value="PRK11049.1"/>
    <property type="match status" value="1"/>
</dbReference>
<evidence type="ECO:0000256" key="2">
    <source>
        <dbReference type="ARBA" id="ARBA00022448"/>
    </source>
</evidence>
<evidence type="ECO:0000256" key="4">
    <source>
        <dbReference type="ARBA" id="ARBA00022692"/>
    </source>
</evidence>
<keyword evidence="2" id="KW-0813">Transport</keyword>
<feature type="transmembrane region" description="Helical" evidence="9">
    <location>
        <begin position="434"/>
        <end position="451"/>
    </location>
</feature>
<name>A0ABT6SFJ1_9ACTN</name>
<dbReference type="PIRSF" id="PIRSF006060">
    <property type="entry name" value="AA_transporter"/>
    <property type="match status" value="1"/>
</dbReference>
<evidence type="ECO:0000313" key="11">
    <source>
        <dbReference type="EMBL" id="MDI3406968.1"/>
    </source>
</evidence>
<proteinExistence type="predicted"/>
<evidence type="ECO:0000259" key="10">
    <source>
        <dbReference type="Pfam" id="PF00324"/>
    </source>
</evidence>
<evidence type="ECO:0000256" key="8">
    <source>
        <dbReference type="SAM" id="MobiDB-lite"/>
    </source>
</evidence>
<keyword evidence="4 9" id="KW-0812">Transmembrane</keyword>
<feature type="transmembrane region" description="Helical" evidence="9">
    <location>
        <begin position="68"/>
        <end position="90"/>
    </location>
</feature>
<feature type="domain" description="Amino acid permease/ SLC12A" evidence="10">
    <location>
        <begin position="44"/>
        <end position="483"/>
    </location>
</feature>
<sequence length="497" mass="52884">MHDSSDSGSTATAVSGGGGGSGTAGAPATAGEGPQLDRQLSNRHIQLIAIGGAIGTGLFMGSGKTISLAGPSVIFVYMIIGAMLFFVMRAMGELLLSDLRYKSFADFASDLLGPCAGFFTGWTYWFCWIVTGIADVVAISGYVAFWWDDAPLWIPALAAVVVLIGLNLPTVKAFGETEFWFALIKIVAIVSLIVVGLVMVFKGFESTSGATASFANLWNDGGFFPTGPMGFVAGFQIATFAFVGIELVGTTAAETKDPEKNLPKAINSIPVRVMLFYVVALVVIISVTPWRQINADKSPFVVMFTLAGLAVAASVINFVVLTSATSSANSGIYSTSRMVYGLAHEGDAPASFGKLSSRRVPVNALLLSGVFLLGGVVMVAIGGSIIEAFTLVTTISSVCFMFIWTMILISYIVYRRRRPHLHEASKFKMPGGVAMCYVVFAFFAFLIWAFTQKEDTLQALLVTPVWFLVLAVAWLAMGRSRARQAAAEPASTSVEKD</sequence>
<feature type="transmembrane region" description="Helical" evidence="9">
    <location>
        <begin position="457"/>
        <end position="477"/>
    </location>
</feature>
<evidence type="ECO:0000256" key="9">
    <source>
        <dbReference type="SAM" id="Phobius"/>
    </source>
</evidence>
<feature type="transmembrane region" description="Helical" evidence="9">
    <location>
        <begin position="300"/>
        <end position="321"/>
    </location>
</feature>